<evidence type="ECO:0000313" key="3">
    <source>
        <dbReference type="Proteomes" id="UP000054317"/>
    </source>
</evidence>
<dbReference type="Pfam" id="PF19271">
    <property type="entry name" value="Nis1"/>
    <property type="match status" value="1"/>
</dbReference>
<dbReference type="AlphaFoldDB" id="R7S990"/>
<reference evidence="3" key="1">
    <citation type="journal article" date="2012" name="Science">
        <title>The Paleozoic origin of enzymatic lignin decomposition reconstructed from 31 fungal genomes.</title>
        <authorList>
            <person name="Floudas D."/>
            <person name="Binder M."/>
            <person name="Riley R."/>
            <person name="Barry K."/>
            <person name="Blanchette R.A."/>
            <person name="Henrissat B."/>
            <person name="Martinez A.T."/>
            <person name="Otillar R."/>
            <person name="Spatafora J.W."/>
            <person name="Yadav J.S."/>
            <person name="Aerts A."/>
            <person name="Benoit I."/>
            <person name="Boyd A."/>
            <person name="Carlson A."/>
            <person name="Copeland A."/>
            <person name="Coutinho P.M."/>
            <person name="de Vries R.P."/>
            <person name="Ferreira P."/>
            <person name="Findley K."/>
            <person name="Foster B."/>
            <person name="Gaskell J."/>
            <person name="Glotzer D."/>
            <person name="Gorecki P."/>
            <person name="Heitman J."/>
            <person name="Hesse C."/>
            <person name="Hori C."/>
            <person name="Igarashi K."/>
            <person name="Jurgens J.A."/>
            <person name="Kallen N."/>
            <person name="Kersten P."/>
            <person name="Kohler A."/>
            <person name="Kuees U."/>
            <person name="Kumar T.K.A."/>
            <person name="Kuo A."/>
            <person name="LaButti K."/>
            <person name="Larrondo L.F."/>
            <person name="Lindquist E."/>
            <person name="Ling A."/>
            <person name="Lombard V."/>
            <person name="Lucas S."/>
            <person name="Lundell T."/>
            <person name="Martin R."/>
            <person name="McLaughlin D.J."/>
            <person name="Morgenstern I."/>
            <person name="Morin E."/>
            <person name="Murat C."/>
            <person name="Nagy L.G."/>
            <person name="Nolan M."/>
            <person name="Ohm R.A."/>
            <person name="Patyshakuliyeva A."/>
            <person name="Rokas A."/>
            <person name="Ruiz-Duenas F.J."/>
            <person name="Sabat G."/>
            <person name="Salamov A."/>
            <person name="Samejima M."/>
            <person name="Schmutz J."/>
            <person name="Slot J.C."/>
            <person name="St John F."/>
            <person name="Stenlid J."/>
            <person name="Sun H."/>
            <person name="Sun S."/>
            <person name="Syed K."/>
            <person name="Tsang A."/>
            <person name="Wiebenga A."/>
            <person name="Young D."/>
            <person name="Pisabarro A."/>
            <person name="Eastwood D.C."/>
            <person name="Martin F."/>
            <person name="Cullen D."/>
            <person name="Grigoriev I.V."/>
            <person name="Hibbett D.S."/>
        </authorList>
    </citation>
    <scope>NUCLEOTIDE SEQUENCE [LARGE SCALE GENOMIC DNA]</scope>
    <source>
        <strain evidence="3">FP-101664</strain>
    </source>
</reference>
<dbReference type="RefSeq" id="XP_008045578.1">
    <property type="nucleotide sequence ID" value="XM_008047387.1"/>
</dbReference>
<organism evidence="2 3">
    <name type="scientific">Trametes versicolor (strain FP-101664)</name>
    <name type="common">White-rot fungus</name>
    <name type="synonym">Coriolus versicolor</name>
    <dbReference type="NCBI Taxonomy" id="717944"/>
    <lineage>
        <taxon>Eukaryota</taxon>
        <taxon>Fungi</taxon>
        <taxon>Dikarya</taxon>
        <taxon>Basidiomycota</taxon>
        <taxon>Agaricomycotina</taxon>
        <taxon>Agaricomycetes</taxon>
        <taxon>Polyporales</taxon>
        <taxon>Polyporaceae</taxon>
        <taxon>Trametes</taxon>
    </lineage>
</organism>
<accession>R7S990</accession>
<feature type="chain" id="PRO_5004443934" evidence="1">
    <location>
        <begin position="17"/>
        <end position="153"/>
    </location>
</feature>
<dbReference type="KEGG" id="tvs:TRAVEDRAFT_137201"/>
<evidence type="ECO:0000313" key="2">
    <source>
        <dbReference type="EMBL" id="EIW51529.1"/>
    </source>
</evidence>
<proteinExistence type="predicted"/>
<dbReference type="Proteomes" id="UP000054317">
    <property type="component" value="Unassembled WGS sequence"/>
</dbReference>
<dbReference type="InterPro" id="IPR045469">
    <property type="entry name" value="Nis1"/>
</dbReference>
<dbReference type="OrthoDB" id="2841294at2759"/>
<name>R7S990_TRAVS</name>
<dbReference type="GeneID" id="19408957"/>
<keyword evidence="1" id="KW-0732">Signal</keyword>
<sequence>MKFLVVLSALASLAAAQMAVIRAPPAQSTFAPGEQFIVDVDRPDTLTGSQEVSVAIGLLSCAGRAPPGTCDGIDFTEQIGTALYAGPYAPQLRPGGSDLFENFTVTVPEGFPSGAAEVVVAHFSLVGVSLNRFPDMKWLLIVILYAGSQLAHA</sequence>
<protein>
    <submittedName>
        <fullName evidence="2">Uncharacterized protein</fullName>
    </submittedName>
</protein>
<feature type="signal peptide" evidence="1">
    <location>
        <begin position="1"/>
        <end position="16"/>
    </location>
</feature>
<dbReference type="EMBL" id="JH711800">
    <property type="protein sequence ID" value="EIW51529.1"/>
    <property type="molecule type" value="Genomic_DNA"/>
</dbReference>
<dbReference type="OMA" id="NEYENFT"/>
<keyword evidence="3" id="KW-1185">Reference proteome</keyword>
<evidence type="ECO:0000256" key="1">
    <source>
        <dbReference type="SAM" id="SignalP"/>
    </source>
</evidence>
<gene>
    <name evidence="2" type="ORF">TRAVEDRAFT_137201</name>
</gene>